<dbReference type="Pfam" id="PF13715">
    <property type="entry name" value="CarbopepD_reg_2"/>
    <property type="match status" value="1"/>
</dbReference>
<evidence type="ECO:0008006" key="3">
    <source>
        <dbReference type="Google" id="ProtNLM"/>
    </source>
</evidence>
<dbReference type="Proteomes" id="UP000294155">
    <property type="component" value="Unassembled WGS sequence"/>
</dbReference>
<organism evidence="1 2">
    <name type="scientific">Hymenobacter persicinus</name>
    <dbReference type="NCBI Taxonomy" id="2025506"/>
    <lineage>
        <taxon>Bacteria</taxon>
        <taxon>Pseudomonadati</taxon>
        <taxon>Bacteroidota</taxon>
        <taxon>Cytophagia</taxon>
        <taxon>Cytophagales</taxon>
        <taxon>Hymenobacteraceae</taxon>
        <taxon>Hymenobacter</taxon>
    </lineage>
</organism>
<evidence type="ECO:0000313" key="2">
    <source>
        <dbReference type="Proteomes" id="UP000294155"/>
    </source>
</evidence>
<name>A0A4Q5LHT2_9BACT</name>
<gene>
    <name evidence="1" type="ORF">EWM57_00965</name>
</gene>
<comment type="caution">
    <text evidence="1">The sequence shown here is derived from an EMBL/GenBank/DDBJ whole genome shotgun (WGS) entry which is preliminary data.</text>
</comment>
<evidence type="ECO:0000313" key="1">
    <source>
        <dbReference type="EMBL" id="RYU84295.1"/>
    </source>
</evidence>
<proteinExistence type="predicted"/>
<keyword evidence="2" id="KW-1185">Reference proteome</keyword>
<accession>A0A4Q5LHT2</accession>
<dbReference type="SUPFAM" id="SSF49464">
    <property type="entry name" value="Carboxypeptidase regulatory domain-like"/>
    <property type="match status" value="1"/>
</dbReference>
<sequence>MQYISYFDTNPGSNRSVKPLQEWENQLIHRVIRLVHGRFYSILSNYEYFHELLRISLQLGAFMAPAALTFLPPVSTSSYLMALTAYPFHPTTGELLPSYRDAYLRGDLTLKNAELVDAYLKANPAQGDETLQRFYAMQTKGDNVKPVGWIQQQFHLMRTEPVRFRRRAGSIILVGSLLSGALLAGNSRPATLPTDLPATSPTTLTNDNVVASAEASGTAATAASTMSVIKGRILDENGHPLVGATVIDKVSGRGISTNAQGAYTLLVPANQTSRLQYGYGGYSEEEIQVKGRSTQNVTLLPRTDAPAKTKKRHWRLF</sequence>
<dbReference type="Gene3D" id="2.60.40.1120">
    <property type="entry name" value="Carboxypeptidase-like, regulatory domain"/>
    <property type="match status" value="1"/>
</dbReference>
<dbReference type="OrthoDB" id="883344at2"/>
<dbReference type="EMBL" id="SEWE01000002">
    <property type="protein sequence ID" value="RYU84295.1"/>
    <property type="molecule type" value="Genomic_DNA"/>
</dbReference>
<protein>
    <recommendedName>
        <fullName evidence="3">Carboxypeptidase-like regulatory domain-containing protein</fullName>
    </recommendedName>
</protein>
<dbReference type="InterPro" id="IPR008969">
    <property type="entry name" value="CarboxyPept-like_regulatory"/>
</dbReference>
<dbReference type="AlphaFoldDB" id="A0A4Q5LHT2"/>
<reference evidence="1 2" key="1">
    <citation type="submission" date="2019-02" db="EMBL/GenBank/DDBJ databases">
        <title>Bacterial novel species isolated from soil.</title>
        <authorList>
            <person name="Jung H.-Y."/>
        </authorList>
    </citation>
    <scope>NUCLEOTIDE SEQUENCE [LARGE SCALE GENOMIC DNA]</scope>
    <source>
        <strain evidence="1 2">1-3-3-3</strain>
    </source>
</reference>